<evidence type="ECO:0000313" key="6">
    <source>
        <dbReference type="EMBL" id="GMM51264.1"/>
    </source>
</evidence>
<comment type="subcellular location">
    <subcellularLocation>
        <location evidence="1">Membrane</location>
        <topology evidence="1">Multi-pass membrane protein</topology>
    </subcellularLocation>
</comment>
<protein>
    <recommendedName>
        <fullName evidence="8">PQ loop repeat protein</fullName>
    </recommendedName>
</protein>
<evidence type="ECO:0008006" key="8">
    <source>
        <dbReference type="Google" id="ProtNLM"/>
    </source>
</evidence>
<keyword evidence="4 5" id="KW-0472">Membrane</keyword>
<gene>
    <name evidence="6" type="ORF">DASB73_022220</name>
</gene>
<keyword evidence="2 5" id="KW-0812">Transmembrane</keyword>
<evidence type="ECO:0000256" key="1">
    <source>
        <dbReference type="ARBA" id="ARBA00004141"/>
    </source>
</evidence>
<sequence>MSCEIYTGNPVYKTVLDSLFSVGIFLSYAPQIYLVLKRKNTEGLNPYFLLLMNIGSASGFFNIWILSRSRFECCRSLSAYDCYATLTGFIQLFSGFLGPTLLLLLAVRYREPGVNGEHILKSSKLVLLFDVVISILVLLIRDPNHCETFAMLMGLTALSTGLIQYFPQIITTYKLKHVGSLSVVSLLIQMPGGYIWCLSLAFSKDSRWTTWIPLFAASTSQAILLILALSFMYKNRSSKDKQYDDEDGDASHLINRDHNALSDSNFRTHETLEDSNFEIDSEPEFENHFNHSEEHTQTS</sequence>
<reference evidence="6 7" key="1">
    <citation type="journal article" date="2023" name="Elife">
        <title>Identification of key yeast species and microbe-microbe interactions impacting larval growth of Drosophila in the wild.</title>
        <authorList>
            <person name="Mure A."/>
            <person name="Sugiura Y."/>
            <person name="Maeda R."/>
            <person name="Honda K."/>
            <person name="Sakurai N."/>
            <person name="Takahashi Y."/>
            <person name="Watada M."/>
            <person name="Katoh T."/>
            <person name="Gotoh A."/>
            <person name="Gotoh Y."/>
            <person name="Taniguchi I."/>
            <person name="Nakamura K."/>
            <person name="Hayashi T."/>
            <person name="Katayama T."/>
            <person name="Uemura T."/>
            <person name="Hattori Y."/>
        </authorList>
    </citation>
    <scope>NUCLEOTIDE SEQUENCE [LARGE SCALE GENOMIC DNA]</scope>
    <source>
        <strain evidence="6 7">SB-73</strain>
    </source>
</reference>
<evidence type="ECO:0000256" key="3">
    <source>
        <dbReference type="ARBA" id="ARBA00022989"/>
    </source>
</evidence>
<keyword evidence="7" id="KW-1185">Reference proteome</keyword>
<dbReference type="Gene3D" id="1.20.1280.290">
    <property type="match status" value="2"/>
</dbReference>
<dbReference type="PANTHER" id="PTHR16201">
    <property type="entry name" value="SEVEN TRANSMEMBRANE PROTEIN 1-RELATED"/>
    <property type="match status" value="1"/>
</dbReference>
<dbReference type="SMART" id="SM00679">
    <property type="entry name" value="CTNS"/>
    <property type="match status" value="2"/>
</dbReference>
<comment type="caution">
    <text evidence="6">The sequence shown here is derived from an EMBL/GenBank/DDBJ whole genome shotgun (WGS) entry which is preliminary data.</text>
</comment>
<dbReference type="GO" id="GO:0016020">
    <property type="term" value="C:membrane"/>
    <property type="evidence" value="ECO:0007669"/>
    <property type="project" value="UniProtKB-SubCell"/>
</dbReference>
<evidence type="ECO:0000313" key="7">
    <source>
        <dbReference type="Proteomes" id="UP001362899"/>
    </source>
</evidence>
<feature type="transmembrane region" description="Helical" evidence="5">
    <location>
        <begin position="18"/>
        <end position="36"/>
    </location>
</feature>
<organism evidence="6 7">
    <name type="scientific">Starmerella bacillaris</name>
    <name type="common">Yeast</name>
    <name type="synonym">Candida zemplinina</name>
    <dbReference type="NCBI Taxonomy" id="1247836"/>
    <lineage>
        <taxon>Eukaryota</taxon>
        <taxon>Fungi</taxon>
        <taxon>Dikarya</taxon>
        <taxon>Ascomycota</taxon>
        <taxon>Saccharomycotina</taxon>
        <taxon>Dipodascomycetes</taxon>
        <taxon>Dipodascales</taxon>
        <taxon>Trichomonascaceae</taxon>
        <taxon>Starmerella</taxon>
    </lineage>
</organism>
<dbReference type="InterPro" id="IPR051415">
    <property type="entry name" value="LAAT-1"/>
</dbReference>
<accession>A0AAV5RI51</accession>
<evidence type="ECO:0000256" key="4">
    <source>
        <dbReference type="ARBA" id="ARBA00023136"/>
    </source>
</evidence>
<proteinExistence type="predicted"/>
<dbReference type="AlphaFoldDB" id="A0AAV5RI51"/>
<feature type="transmembrane region" description="Helical" evidence="5">
    <location>
        <begin position="125"/>
        <end position="142"/>
    </location>
</feature>
<dbReference type="Proteomes" id="UP001362899">
    <property type="component" value="Unassembled WGS sequence"/>
</dbReference>
<dbReference type="PANTHER" id="PTHR16201:SF11">
    <property type="entry name" value="PQ-LOOP REPEAT-CONTAINING PROTEIN"/>
    <property type="match status" value="1"/>
</dbReference>
<dbReference type="Pfam" id="PF04193">
    <property type="entry name" value="PQ-loop"/>
    <property type="match status" value="2"/>
</dbReference>
<name>A0AAV5RI51_STABA</name>
<evidence type="ECO:0000256" key="2">
    <source>
        <dbReference type="ARBA" id="ARBA00022692"/>
    </source>
</evidence>
<feature type="transmembrane region" description="Helical" evidence="5">
    <location>
        <begin position="148"/>
        <end position="166"/>
    </location>
</feature>
<feature type="transmembrane region" description="Helical" evidence="5">
    <location>
        <begin position="178"/>
        <end position="202"/>
    </location>
</feature>
<dbReference type="EMBL" id="BTGC01000003">
    <property type="protein sequence ID" value="GMM51264.1"/>
    <property type="molecule type" value="Genomic_DNA"/>
</dbReference>
<feature type="transmembrane region" description="Helical" evidence="5">
    <location>
        <begin position="86"/>
        <end position="105"/>
    </location>
</feature>
<dbReference type="InterPro" id="IPR006603">
    <property type="entry name" value="PQ-loop_rpt"/>
</dbReference>
<evidence type="ECO:0000256" key="5">
    <source>
        <dbReference type="SAM" id="Phobius"/>
    </source>
</evidence>
<feature type="transmembrane region" description="Helical" evidence="5">
    <location>
        <begin position="48"/>
        <end position="66"/>
    </location>
</feature>
<feature type="transmembrane region" description="Helical" evidence="5">
    <location>
        <begin position="208"/>
        <end position="233"/>
    </location>
</feature>
<keyword evidence="3 5" id="KW-1133">Transmembrane helix</keyword>